<evidence type="ECO:0000256" key="1">
    <source>
        <dbReference type="ARBA" id="ARBA00008754"/>
    </source>
</evidence>
<feature type="binding site" evidence="4">
    <location>
        <position position="137"/>
    </location>
    <ligand>
        <name>D-ribulose 5-phosphate</name>
        <dbReference type="ChEBI" id="CHEBI:58121"/>
    </ligand>
</feature>
<evidence type="ECO:0000256" key="3">
    <source>
        <dbReference type="PIRSR" id="PIRSR005384-1"/>
    </source>
</evidence>
<evidence type="ECO:0000256" key="4">
    <source>
        <dbReference type="PIRSR" id="PIRSR005384-2"/>
    </source>
</evidence>
<dbReference type="NCBIfam" id="NF004051">
    <property type="entry name" value="PRK05571.1"/>
    <property type="match status" value="1"/>
</dbReference>
<dbReference type="NCBIfam" id="TIGR01120">
    <property type="entry name" value="rpiB"/>
    <property type="match status" value="1"/>
</dbReference>
<keyword evidence="6" id="KW-1185">Reference proteome</keyword>
<name>A0A7G9GSX5_9FIRM</name>
<feature type="active site" description="Proton donor" evidence="3">
    <location>
        <position position="98"/>
    </location>
</feature>
<dbReference type="InterPro" id="IPR003500">
    <property type="entry name" value="RpiB_LacA_LacB"/>
</dbReference>
<feature type="binding site" evidence="4">
    <location>
        <position position="109"/>
    </location>
    <ligand>
        <name>D-ribulose 5-phosphate</name>
        <dbReference type="ChEBI" id="CHEBI:58121"/>
    </ligand>
</feature>
<dbReference type="InterPro" id="IPR036569">
    <property type="entry name" value="RpiB_LacA_LacB_sf"/>
</dbReference>
<sequence>MKIALACDHGAFEYKEIVKEMLTKEGHIVEDFGCYSTESVDYPDYAGPAAQSVADGKNDRGIVICGTGIGVSITANKIKGIRCALCSDPVSAKLTREHNDSNVLAMGQRIIGVELMKEIVRVWMGTEFSHDARHQRRIDKVMALEK</sequence>
<dbReference type="EMBL" id="CP060636">
    <property type="protein sequence ID" value="QNM13907.1"/>
    <property type="molecule type" value="Genomic_DNA"/>
</dbReference>
<keyword evidence="2 5" id="KW-0413">Isomerase</keyword>
<feature type="binding site" evidence="4">
    <location>
        <position position="99"/>
    </location>
    <ligand>
        <name>D-ribulose 5-phosphate</name>
        <dbReference type="ChEBI" id="CHEBI:58121"/>
    </ligand>
</feature>
<comment type="similarity">
    <text evidence="1">Belongs to the LacAB/RpiB family.</text>
</comment>
<feature type="binding site" evidence="4">
    <location>
        <begin position="8"/>
        <end position="9"/>
    </location>
    <ligand>
        <name>D-ribulose 5-phosphate</name>
        <dbReference type="ChEBI" id="CHEBI:58121"/>
    </ligand>
</feature>
<feature type="binding site" evidence="4">
    <location>
        <begin position="66"/>
        <end position="70"/>
    </location>
    <ligand>
        <name>D-ribulose 5-phosphate</name>
        <dbReference type="ChEBI" id="CHEBI:58121"/>
    </ligand>
</feature>
<evidence type="ECO:0000313" key="6">
    <source>
        <dbReference type="Proteomes" id="UP000515856"/>
    </source>
</evidence>
<dbReference type="InterPro" id="IPR004785">
    <property type="entry name" value="RpiB"/>
</dbReference>
<dbReference type="RefSeq" id="WP_117451486.1">
    <property type="nucleotide sequence ID" value="NZ_CP060636.1"/>
</dbReference>
<protein>
    <submittedName>
        <fullName evidence="5">Ribose 5-phosphate isomerase B</fullName>
        <ecNumber evidence="5">5.3.1.6</ecNumber>
    </submittedName>
</protein>
<dbReference type="GO" id="GO:0004751">
    <property type="term" value="F:ribose-5-phosphate isomerase activity"/>
    <property type="evidence" value="ECO:0007669"/>
    <property type="project" value="UniProtKB-EC"/>
</dbReference>
<feature type="binding site" evidence="4">
    <location>
        <position position="133"/>
    </location>
    <ligand>
        <name>D-ribulose 5-phosphate</name>
        <dbReference type="ChEBI" id="CHEBI:58121"/>
    </ligand>
</feature>
<dbReference type="EC" id="5.3.1.6" evidence="5"/>
<reference evidence="5 6" key="1">
    <citation type="submission" date="2020-08" db="EMBL/GenBank/DDBJ databases">
        <authorList>
            <person name="Liu C."/>
            <person name="Sun Q."/>
        </authorList>
    </citation>
    <scope>NUCLEOTIDE SEQUENCE [LARGE SCALE GENOMIC DNA]</scope>
    <source>
        <strain evidence="5 6">NSJ-61</strain>
    </source>
</reference>
<proteinExistence type="inferred from homology"/>
<dbReference type="Pfam" id="PF02502">
    <property type="entry name" value="LacAB_rpiB"/>
    <property type="match status" value="1"/>
</dbReference>
<dbReference type="NCBIfam" id="TIGR00689">
    <property type="entry name" value="rpiB_lacA_lacB"/>
    <property type="match status" value="1"/>
</dbReference>
<organism evidence="5 6">
    <name type="scientific">[Eubacterium] hominis</name>
    <dbReference type="NCBI Taxonomy" id="2764325"/>
    <lineage>
        <taxon>Bacteria</taxon>
        <taxon>Bacillati</taxon>
        <taxon>Bacillota</taxon>
        <taxon>Erysipelotrichia</taxon>
        <taxon>Erysipelotrichales</taxon>
        <taxon>Erysipelotrichaceae</taxon>
        <taxon>Amedibacillus</taxon>
    </lineage>
</organism>
<feature type="active site" description="Proton acceptor" evidence="3">
    <location>
        <position position="65"/>
    </location>
</feature>
<dbReference type="InterPro" id="IPR051812">
    <property type="entry name" value="SPI_LacAB/RpiB"/>
</dbReference>
<dbReference type="AlphaFoldDB" id="A0A7G9GSX5"/>
<evidence type="ECO:0000313" key="5">
    <source>
        <dbReference type="EMBL" id="QNM13907.1"/>
    </source>
</evidence>
<accession>A0A7G9GSX5</accession>
<dbReference type="SUPFAM" id="SSF89623">
    <property type="entry name" value="Ribose/Galactose isomerase RpiB/AlsB"/>
    <property type="match status" value="1"/>
</dbReference>
<dbReference type="Proteomes" id="UP000515856">
    <property type="component" value="Chromosome"/>
</dbReference>
<dbReference type="PIRSF" id="PIRSF005384">
    <property type="entry name" value="RpiB_LacA_B"/>
    <property type="match status" value="1"/>
</dbReference>
<evidence type="ECO:0000256" key="2">
    <source>
        <dbReference type="ARBA" id="ARBA00023235"/>
    </source>
</evidence>
<dbReference type="PANTHER" id="PTHR43732:SF1">
    <property type="entry name" value="RIBOSE 5-PHOSPHATE ISOMERASE"/>
    <property type="match status" value="1"/>
</dbReference>
<gene>
    <name evidence="5" type="primary">rpiB</name>
    <name evidence="5" type="ORF">H9Q80_08205</name>
</gene>
<dbReference type="GO" id="GO:0005975">
    <property type="term" value="P:carbohydrate metabolic process"/>
    <property type="evidence" value="ECO:0007669"/>
    <property type="project" value="InterPro"/>
</dbReference>
<dbReference type="PANTHER" id="PTHR43732">
    <property type="entry name" value="RIBOSE 5-PHOSPHATE ISOMERASE-RELATED"/>
    <property type="match status" value="1"/>
</dbReference>
<dbReference type="KEGG" id="ehn:H9Q80_08205"/>
<dbReference type="Gene3D" id="3.40.1400.10">
    <property type="entry name" value="Sugar-phosphate isomerase, RpiB/LacA/LacB"/>
    <property type="match status" value="1"/>
</dbReference>